<name>A0A9P4TUQ3_9PEZI</name>
<evidence type="ECO:0000313" key="4">
    <source>
        <dbReference type="EMBL" id="KAF2423312.1"/>
    </source>
</evidence>
<reference evidence="4" key="1">
    <citation type="journal article" date="2020" name="Stud. Mycol.">
        <title>101 Dothideomycetes genomes: a test case for predicting lifestyles and emergence of pathogens.</title>
        <authorList>
            <person name="Haridas S."/>
            <person name="Albert R."/>
            <person name="Binder M."/>
            <person name="Bloem J."/>
            <person name="Labutti K."/>
            <person name="Salamov A."/>
            <person name="Andreopoulos B."/>
            <person name="Baker S."/>
            <person name="Barry K."/>
            <person name="Bills G."/>
            <person name="Bluhm B."/>
            <person name="Cannon C."/>
            <person name="Castanera R."/>
            <person name="Culley D."/>
            <person name="Daum C."/>
            <person name="Ezra D."/>
            <person name="Gonzalez J."/>
            <person name="Henrissat B."/>
            <person name="Kuo A."/>
            <person name="Liang C."/>
            <person name="Lipzen A."/>
            <person name="Lutzoni F."/>
            <person name="Magnuson J."/>
            <person name="Mondo S."/>
            <person name="Nolan M."/>
            <person name="Ohm R."/>
            <person name="Pangilinan J."/>
            <person name="Park H.-J."/>
            <person name="Ramirez L."/>
            <person name="Alfaro M."/>
            <person name="Sun H."/>
            <person name="Tritt A."/>
            <person name="Yoshinaga Y."/>
            <person name="Zwiers L.-H."/>
            <person name="Turgeon B."/>
            <person name="Goodwin S."/>
            <person name="Spatafora J."/>
            <person name="Crous P."/>
            <person name="Grigoriev I."/>
        </authorList>
    </citation>
    <scope>NUCLEOTIDE SEQUENCE</scope>
    <source>
        <strain evidence="4">CBS 130266</strain>
    </source>
</reference>
<protein>
    <submittedName>
        <fullName evidence="4">Alpha/beta-hydrolase</fullName>
    </submittedName>
</protein>
<dbReference type="OrthoDB" id="8119704at2759"/>
<evidence type="ECO:0000256" key="1">
    <source>
        <dbReference type="ARBA" id="ARBA00008645"/>
    </source>
</evidence>
<dbReference type="InterPro" id="IPR000073">
    <property type="entry name" value="AB_hydrolase_1"/>
</dbReference>
<proteinExistence type="inferred from homology"/>
<keyword evidence="5" id="KW-1185">Reference proteome</keyword>
<dbReference type="PRINTS" id="PR00111">
    <property type="entry name" value="ABHYDROLASE"/>
</dbReference>
<dbReference type="GO" id="GO:0052689">
    <property type="term" value="F:carboxylic ester hydrolase activity"/>
    <property type="evidence" value="ECO:0007669"/>
    <property type="project" value="TreeGrafter"/>
</dbReference>
<feature type="domain" description="AB hydrolase-1" evidence="3">
    <location>
        <begin position="52"/>
        <end position="287"/>
    </location>
</feature>
<dbReference type="FunFam" id="3.40.50.1820:FF:000039">
    <property type="entry name" value="Esterase ybfF"/>
    <property type="match status" value="1"/>
</dbReference>
<dbReference type="Proteomes" id="UP000800235">
    <property type="component" value="Unassembled WGS sequence"/>
</dbReference>
<dbReference type="PANTHER" id="PTHR46118">
    <property type="entry name" value="PROTEIN ABHD11"/>
    <property type="match status" value="1"/>
</dbReference>
<dbReference type="GO" id="GO:0005739">
    <property type="term" value="C:mitochondrion"/>
    <property type="evidence" value="ECO:0007669"/>
    <property type="project" value="TreeGrafter"/>
</dbReference>
<dbReference type="Gene3D" id="3.40.50.1820">
    <property type="entry name" value="alpha/beta hydrolase"/>
    <property type="match status" value="1"/>
</dbReference>
<evidence type="ECO:0000259" key="3">
    <source>
        <dbReference type="Pfam" id="PF00561"/>
    </source>
</evidence>
<dbReference type="AlphaFoldDB" id="A0A9P4TUQ3"/>
<dbReference type="PANTHER" id="PTHR46118:SF4">
    <property type="entry name" value="PROTEIN ABHD11"/>
    <property type="match status" value="1"/>
</dbReference>
<dbReference type="InterPro" id="IPR029058">
    <property type="entry name" value="AB_hydrolase_fold"/>
</dbReference>
<organism evidence="4 5">
    <name type="scientific">Tothia fuscella</name>
    <dbReference type="NCBI Taxonomy" id="1048955"/>
    <lineage>
        <taxon>Eukaryota</taxon>
        <taxon>Fungi</taxon>
        <taxon>Dikarya</taxon>
        <taxon>Ascomycota</taxon>
        <taxon>Pezizomycotina</taxon>
        <taxon>Dothideomycetes</taxon>
        <taxon>Pleosporomycetidae</taxon>
        <taxon>Venturiales</taxon>
        <taxon>Cylindrosympodiaceae</taxon>
        <taxon>Tothia</taxon>
    </lineage>
</organism>
<evidence type="ECO:0000256" key="2">
    <source>
        <dbReference type="ARBA" id="ARBA00022801"/>
    </source>
</evidence>
<comment type="similarity">
    <text evidence="1">Belongs to the AB hydrolase superfamily.</text>
</comment>
<keyword evidence="2" id="KW-0378">Hydrolase</keyword>
<sequence>MHPPRLRPILCQLKAARLQRSISTSKPVVELAYDLYEPESSKKNPGAPKNAPVLFLHGLFGSKKNNRSMSKVLARDLDRPVYALDLRNHGNSPHSPHHDYTALASDVEAFINTHNLHNSTLIGHSMGAKTAMCVALRSPSKVANLIPVDNAPVDAALKSDFNIYVKGMMEVERAKVKKQSEADEILKPYAKELAVRQFLLTNLMRAKDGPHMIWRVPLNYLAAALDDMADFPYRDPDEIRYEKPTLFLRGTKSHYIPDETLPIIGRFFPLFKVADIEAGHWVISENPEGFRRAVVEFLQDKD</sequence>
<accession>A0A9P4TUQ3</accession>
<dbReference type="Pfam" id="PF00561">
    <property type="entry name" value="Abhydrolase_1"/>
    <property type="match status" value="1"/>
</dbReference>
<dbReference type="SUPFAM" id="SSF53474">
    <property type="entry name" value="alpha/beta-Hydrolases"/>
    <property type="match status" value="1"/>
</dbReference>
<comment type="caution">
    <text evidence="4">The sequence shown here is derived from an EMBL/GenBank/DDBJ whole genome shotgun (WGS) entry which is preliminary data.</text>
</comment>
<gene>
    <name evidence="4" type="ORF">EJ08DRAFT_672606</name>
</gene>
<evidence type="ECO:0000313" key="5">
    <source>
        <dbReference type="Proteomes" id="UP000800235"/>
    </source>
</evidence>
<dbReference type="EMBL" id="MU007083">
    <property type="protein sequence ID" value="KAF2423312.1"/>
    <property type="molecule type" value="Genomic_DNA"/>
</dbReference>